<evidence type="ECO:0000313" key="3">
    <source>
        <dbReference type="Proteomes" id="UP000018861"/>
    </source>
</evidence>
<evidence type="ECO:0000256" key="1">
    <source>
        <dbReference type="SAM" id="SignalP"/>
    </source>
</evidence>
<accession>W4P9P1</accession>
<evidence type="ECO:0000313" key="2">
    <source>
        <dbReference type="EMBL" id="GAE16435.1"/>
    </source>
</evidence>
<sequence>MKKHLLLLFSLLATLAVCSGCDKVKDLANVKFQSEAQIDIPVRLNNDTSGDEQITVSLESNPKIKEYIDYLENITVKSVIVSLPDYKGSDATYDLILKIDGSTICKEDNVNLPEMKRQGTTITVAEQAVLKRIEKNLLNNKKINVYGAAESKVGAVTANFTVRCVIKMELTANPL</sequence>
<dbReference type="EMBL" id="BAIQ01000034">
    <property type="protein sequence ID" value="GAE16435.1"/>
    <property type="molecule type" value="Genomic_DNA"/>
</dbReference>
<name>W4P9P1_9BACE</name>
<feature type="chain" id="PRO_5004846299" description="Lipoprotein" evidence="1">
    <location>
        <begin position="20"/>
        <end position="175"/>
    </location>
</feature>
<keyword evidence="1" id="KW-0732">Signal</keyword>
<dbReference type="AlphaFoldDB" id="W4P9P1"/>
<proteinExistence type="predicted"/>
<gene>
    <name evidence="2" type="ORF">JCM6292_2863</name>
</gene>
<protein>
    <recommendedName>
        <fullName evidence="4">Lipoprotein</fullName>
    </recommendedName>
</protein>
<comment type="caution">
    <text evidence="2">The sequence shown here is derived from an EMBL/GenBank/DDBJ whole genome shotgun (WGS) entry which is preliminary data.</text>
</comment>
<feature type="signal peptide" evidence="1">
    <location>
        <begin position="1"/>
        <end position="19"/>
    </location>
</feature>
<evidence type="ECO:0008006" key="4">
    <source>
        <dbReference type="Google" id="ProtNLM"/>
    </source>
</evidence>
<reference evidence="2 3" key="1">
    <citation type="journal article" date="2014" name="Genome Announc.">
        <title>Draft Genome Sequences of Three Strains of Bacteroides pyogenes Isolated from a Cat and Swine.</title>
        <authorList>
            <person name="Sakamoto M."/>
            <person name="Oshima K."/>
            <person name="Suda W."/>
            <person name="Kitamura K."/>
            <person name="Iida T."/>
            <person name="Hattori M."/>
            <person name="Ohkuma M."/>
        </authorList>
    </citation>
    <scope>NUCLEOTIDE SEQUENCE [LARGE SCALE GENOMIC DNA]</scope>
    <source>
        <strain evidence="2 3">JCM 6292</strain>
    </source>
</reference>
<organism evidence="2 3">
    <name type="scientific">Bacteroides pyogenes JCM 6292</name>
    <dbReference type="NCBI Taxonomy" id="1235809"/>
    <lineage>
        <taxon>Bacteria</taxon>
        <taxon>Pseudomonadati</taxon>
        <taxon>Bacteroidota</taxon>
        <taxon>Bacteroidia</taxon>
        <taxon>Bacteroidales</taxon>
        <taxon>Bacteroidaceae</taxon>
        <taxon>Bacteroides</taxon>
    </lineage>
</organism>
<dbReference type="Proteomes" id="UP000018861">
    <property type="component" value="Unassembled WGS sequence"/>
</dbReference>